<sequence>METPKPPKVLRVTAMTLPKKTVLHRIHLEQYRAGQFNPGIRGNARFSPIQTADGQPIPTLYGASTFAAAAMETVFHDVPHAAGYKSFDKRKLAGQVHSEVRSTGDLVLADLGSVALRKLGVPRKHLIDTEKDQYPATRQWAVAIHEQCPDIQGVSWVSRQDDSARAVMLFGDRIPDGALRQQGTSRSLLQDEDTYAEVLALAERIGVDIVPGG</sequence>
<organism evidence="2 3">
    <name type="scientific">Pseudomonas batumici</name>
    <dbReference type="NCBI Taxonomy" id="226910"/>
    <lineage>
        <taxon>Bacteria</taxon>
        <taxon>Pseudomonadati</taxon>
        <taxon>Pseudomonadota</taxon>
        <taxon>Gammaproteobacteria</taxon>
        <taxon>Pseudomonadales</taxon>
        <taxon>Pseudomonadaceae</taxon>
        <taxon>Pseudomonas</taxon>
    </lineage>
</organism>
<feature type="domain" description="RES" evidence="1">
    <location>
        <begin position="36"/>
        <end position="182"/>
    </location>
</feature>
<reference evidence="2 3" key="1">
    <citation type="submission" date="2015-01" db="EMBL/GenBank/DDBJ databases">
        <title>Complete genome of Pseudomonas batumici UCM B-321 producer of the batumin antibiotic with strong antistaphilococcal and potential anticancer activity.</title>
        <authorList>
            <person name="Klochko V.V."/>
            <person name="Zelena L.B."/>
            <person name="Elena K.A."/>
            <person name="Reva O.N."/>
        </authorList>
    </citation>
    <scope>NUCLEOTIDE SEQUENCE [LARGE SCALE GENOMIC DNA]</scope>
    <source>
        <strain evidence="2 3">UCM B-321</strain>
    </source>
</reference>
<name>A0A0C2IIJ2_9PSED</name>
<dbReference type="PATRIC" id="fig|226910.6.peg.1557"/>
<evidence type="ECO:0000313" key="3">
    <source>
        <dbReference type="Proteomes" id="UP000031535"/>
    </source>
</evidence>
<dbReference type="Proteomes" id="UP000031535">
    <property type="component" value="Unassembled WGS sequence"/>
</dbReference>
<dbReference type="Pfam" id="PF08808">
    <property type="entry name" value="RES"/>
    <property type="match status" value="1"/>
</dbReference>
<comment type="caution">
    <text evidence="2">The sequence shown here is derived from an EMBL/GenBank/DDBJ whole genome shotgun (WGS) entry which is preliminary data.</text>
</comment>
<dbReference type="SMART" id="SM00953">
    <property type="entry name" value="RES"/>
    <property type="match status" value="1"/>
</dbReference>
<dbReference type="AlphaFoldDB" id="A0A0C2IIJ2"/>
<dbReference type="EMBL" id="JXDG01000015">
    <property type="protein sequence ID" value="KIH84712.1"/>
    <property type="molecule type" value="Genomic_DNA"/>
</dbReference>
<evidence type="ECO:0000259" key="1">
    <source>
        <dbReference type="SMART" id="SM00953"/>
    </source>
</evidence>
<keyword evidence="3" id="KW-1185">Reference proteome</keyword>
<dbReference type="STRING" id="226910.UCMB321_1566"/>
<proteinExistence type="predicted"/>
<dbReference type="InterPro" id="IPR014914">
    <property type="entry name" value="RES_dom"/>
</dbReference>
<evidence type="ECO:0000313" key="2">
    <source>
        <dbReference type="EMBL" id="KIH84712.1"/>
    </source>
</evidence>
<gene>
    <name evidence="2" type="ORF">UCMB321_1566</name>
</gene>
<accession>A0A0C2IIJ2</accession>
<protein>
    <recommendedName>
        <fullName evidence="1">RES domain-containing protein</fullName>
    </recommendedName>
</protein>